<evidence type="ECO:0000256" key="2">
    <source>
        <dbReference type="ARBA" id="ARBA00004382"/>
    </source>
</evidence>
<dbReference type="InterPro" id="IPR023471">
    <property type="entry name" value="CtaG/Cox11_dom_sf"/>
</dbReference>
<evidence type="ECO:0000256" key="8">
    <source>
        <dbReference type="ARBA" id="ARBA00023008"/>
    </source>
</evidence>
<dbReference type="FunFam" id="2.60.370.10:FF:000001">
    <property type="entry name" value="COX11 cytochrome c oxidase assembly homolog"/>
    <property type="match status" value="1"/>
</dbReference>
<evidence type="ECO:0000256" key="9">
    <source>
        <dbReference type="ARBA" id="ARBA00023136"/>
    </source>
</evidence>
<evidence type="ECO:0000313" key="12">
    <source>
        <dbReference type="Proteomes" id="UP000199071"/>
    </source>
</evidence>
<keyword evidence="10" id="KW-0997">Cell inner membrane</keyword>
<keyword evidence="12" id="KW-1185">Reference proteome</keyword>
<dbReference type="NCBIfam" id="NF003465">
    <property type="entry name" value="PRK05089.1"/>
    <property type="match status" value="1"/>
</dbReference>
<keyword evidence="9 10" id="KW-0472">Membrane</keyword>
<reference evidence="11 12" key="1">
    <citation type="submission" date="2016-10" db="EMBL/GenBank/DDBJ databases">
        <authorList>
            <person name="de Groot N.N."/>
        </authorList>
    </citation>
    <scope>NUCLEOTIDE SEQUENCE [LARGE SCALE GENOMIC DNA]</scope>
    <source>
        <strain evidence="11 12">ATCC 35022</strain>
    </source>
</reference>
<dbReference type="PANTHER" id="PTHR21320">
    <property type="entry name" value="CYTOCHROME C OXIDASE ASSEMBLY PROTEIN COX11-RELATED"/>
    <property type="match status" value="1"/>
</dbReference>
<dbReference type="PANTHER" id="PTHR21320:SF3">
    <property type="entry name" value="CYTOCHROME C OXIDASE ASSEMBLY PROTEIN COX11, MITOCHONDRIAL-RELATED"/>
    <property type="match status" value="1"/>
</dbReference>
<dbReference type="RefSeq" id="WP_090876415.1">
    <property type="nucleotide sequence ID" value="NZ_FMXQ01000004.1"/>
</dbReference>
<comment type="function">
    <text evidence="1 10">Exerts its effect at some terminal stage of cytochrome c oxidase synthesis, probably by being involved in the insertion of the copper B into subunit I.</text>
</comment>
<evidence type="ECO:0000256" key="4">
    <source>
        <dbReference type="ARBA" id="ARBA00015384"/>
    </source>
</evidence>
<evidence type="ECO:0000256" key="3">
    <source>
        <dbReference type="ARBA" id="ARBA00009620"/>
    </source>
</evidence>
<proteinExistence type="inferred from homology"/>
<comment type="similarity">
    <text evidence="3 10">Belongs to the COX11/CtaG family.</text>
</comment>
<dbReference type="InterPro" id="IPR007533">
    <property type="entry name" value="Cyt_c_oxidase_assmbl_CtaG"/>
</dbReference>
<evidence type="ECO:0000256" key="1">
    <source>
        <dbReference type="ARBA" id="ARBA00004007"/>
    </source>
</evidence>
<dbReference type="GO" id="GO:0005886">
    <property type="term" value="C:plasma membrane"/>
    <property type="evidence" value="ECO:0007669"/>
    <property type="project" value="UniProtKB-SubCell"/>
</dbReference>
<keyword evidence="10" id="KW-1003">Cell membrane</keyword>
<evidence type="ECO:0000256" key="10">
    <source>
        <dbReference type="HAMAP-Rule" id="MF_00155"/>
    </source>
</evidence>
<dbReference type="Proteomes" id="UP000199071">
    <property type="component" value="Unassembled WGS sequence"/>
</dbReference>
<dbReference type="HAMAP" id="MF_00155">
    <property type="entry name" value="CtaG"/>
    <property type="match status" value="1"/>
</dbReference>
<dbReference type="SUPFAM" id="SSF110111">
    <property type="entry name" value="Ctag/Cox11"/>
    <property type="match status" value="1"/>
</dbReference>
<feature type="topological domain" description="Cytoplasmic" evidence="10">
    <location>
        <begin position="1"/>
        <end position="18"/>
    </location>
</feature>
<sequence>MSSAGSPDKTGTGKRATSRMGLTAALCAVFVAGMVGMAFASVPLYRIFCQVTGYGGTTQQAEKAPEAAIDREVTVRFDANIVNGLGWSFRPVTRSVDLKVGEMGEAIFLAENRGTTTTTGTAVFNVSPLSAGGYFNKIACFCFTEQTLQPGESIEMPVTFFVDPAIAGDSDLDSVHTITLSYTFYPAEPDAVASVSGQDSAF</sequence>
<keyword evidence="5 10" id="KW-0812">Transmembrane</keyword>
<name>A0A1G6C6S3_9HYPH</name>
<dbReference type="Pfam" id="PF04442">
    <property type="entry name" value="CtaG_Cox11"/>
    <property type="match status" value="1"/>
</dbReference>
<evidence type="ECO:0000313" key="11">
    <source>
        <dbReference type="EMBL" id="SDB28521.1"/>
    </source>
</evidence>
<keyword evidence="7 10" id="KW-1133">Transmembrane helix</keyword>
<dbReference type="EMBL" id="FMXQ01000004">
    <property type="protein sequence ID" value="SDB28521.1"/>
    <property type="molecule type" value="Genomic_DNA"/>
</dbReference>
<protein>
    <recommendedName>
        <fullName evidence="4 10">Cytochrome c oxidase assembly protein CtaG</fullName>
    </recommendedName>
</protein>
<dbReference type="OrthoDB" id="9804841at2"/>
<dbReference type="AlphaFoldDB" id="A0A1G6C6S3"/>
<feature type="topological domain" description="Periplasmic" evidence="10">
    <location>
        <begin position="42"/>
        <end position="202"/>
    </location>
</feature>
<evidence type="ECO:0000256" key="6">
    <source>
        <dbReference type="ARBA" id="ARBA00022968"/>
    </source>
</evidence>
<keyword evidence="8 10" id="KW-0186">Copper</keyword>
<dbReference type="GO" id="GO:0008535">
    <property type="term" value="P:respiratory chain complex IV assembly"/>
    <property type="evidence" value="ECO:0007669"/>
    <property type="project" value="UniProtKB-UniRule"/>
</dbReference>
<keyword evidence="6 10" id="KW-0735">Signal-anchor</keyword>
<evidence type="ECO:0000256" key="5">
    <source>
        <dbReference type="ARBA" id="ARBA00022692"/>
    </source>
</evidence>
<comment type="subcellular location">
    <subcellularLocation>
        <location evidence="2 10">Cell inner membrane</location>
        <topology evidence="2 10">Single-pass type II membrane protein</topology>
        <orientation evidence="2 10">Periplasmic side</orientation>
    </subcellularLocation>
</comment>
<dbReference type="PIRSF" id="PIRSF005413">
    <property type="entry name" value="COX11"/>
    <property type="match status" value="1"/>
</dbReference>
<dbReference type="STRING" id="665467.SAMN02982931_02125"/>
<dbReference type="Gene3D" id="2.60.370.10">
    <property type="entry name" value="Ctag/Cox11"/>
    <property type="match status" value="1"/>
</dbReference>
<accession>A0A1G6C6S3</accession>
<organism evidence="11 12">
    <name type="scientific">Bauldia litoralis</name>
    <dbReference type="NCBI Taxonomy" id="665467"/>
    <lineage>
        <taxon>Bacteria</taxon>
        <taxon>Pseudomonadati</taxon>
        <taxon>Pseudomonadota</taxon>
        <taxon>Alphaproteobacteria</taxon>
        <taxon>Hyphomicrobiales</taxon>
        <taxon>Kaistiaceae</taxon>
        <taxon>Bauldia</taxon>
    </lineage>
</organism>
<evidence type="ECO:0000256" key="7">
    <source>
        <dbReference type="ARBA" id="ARBA00022989"/>
    </source>
</evidence>
<dbReference type="GO" id="GO:0005507">
    <property type="term" value="F:copper ion binding"/>
    <property type="evidence" value="ECO:0007669"/>
    <property type="project" value="InterPro"/>
</dbReference>
<gene>
    <name evidence="10" type="primary">ctaG</name>
    <name evidence="11" type="ORF">SAMN02982931_02125</name>
</gene>